<keyword evidence="1" id="KW-0472">Membrane</keyword>
<name>A0A1I0Q9K7_9EURY</name>
<protein>
    <submittedName>
        <fullName evidence="2">Uncharacterized protein</fullName>
    </submittedName>
</protein>
<dbReference type="RefSeq" id="WP_177170834.1">
    <property type="nucleotide sequence ID" value="NZ_FOJA01000001.1"/>
</dbReference>
<gene>
    <name evidence="2" type="ORF">SAMN04487945_2394</name>
</gene>
<proteinExistence type="predicted"/>
<dbReference type="AlphaFoldDB" id="A0A1I0Q9K7"/>
<dbReference type="EMBL" id="FOJA01000001">
    <property type="protein sequence ID" value="SEW23494.1"/>
    <property type="molecule type" value="Genomic_DNA"/>
</dbReference>
<sequence>MSAEAATDTDDEPWPQRLLDNIWVLALAAIIYFVVSYIVWGMVDLATIPTG</sequence>
<accession>A0A1I0Q9K7</accession>
<evidence type="ECO:0000313" key="2">
    <source>
        <dbReference type="EMBL" id="SEW23494.1"/>
    </source>
</evidence>
<organism evidence="2 3">
    <name type="scientific">Halobacterium jilantaiense</name>
    <dbReference type="NCBI Taxonomy" id="355548"/>
    <lineage>
        <taxon>Archaea</taxon>
        <taxon>Methanobacteriati</taxon>
        <taxon>Methanobacteriota</taxon>
        <taxon>Stenosarchaea group</taxon>
        <taxon>Halobacteria</taxon>
        <taxon>Halobacteriales</taxon>
        <taxon>Halobacteriaceae</taxon>
        <taxon>Halobacterium</taxon>
    </lineage>
</organism>
<evidence type="ECO:0000256" key="1">
    <source>
        <dbReference type="SAM" id="Phobius"/>
    </source>
</evidence>
<keyword evidence="3" id="KW-1185">Reference proteome</keyword>
<keyword evidence="1" id="KW-1133">Transmembrane helix</keyword>
<dbReference type="STRING" id="355548.SAMN04487945_2394"/>
<keyword evidence="1" id="KW-0812">Transmembrane</keyword>
<feature type="transmembrane region" description="Helical" evidence="1">
    <location>
        <begin position="22"/>
        <end position="43"/>
    </location>
</feature>
<dbReference type="Proteomes" id="UP000198518">
    <property type="component" value="Unassembled WGS sequence"/>
</dbReference>
<reference evidence="2 3" key="1">
    <citation type="submission" date="2016-10" db="EMBL/GenBank/DDBJ databases">
        <authorList>
            <person name="de Groot N.N."/>
        </authorList>
    </citation>
    <scope>NUCLEOTIDE SEQUENCE [LARGE SCALE GENOMIC DNA]</scope>
    <source>
        <strain evidence="2 3">CGMCC 1.5337</strain>
    </source>
</reference>
<evidence type="ECO:0000313" key="3">
    <source>
        <dbReference type="Proteomes" id="UP000198518"/>
    </source>
</evidence>
<dbReference type="OrthoDB" id="251426at2157"/>